<feature type="compositionally biased region" description="Polar residues" evidence="4">
    <location>
        <begin position="604"/>
        <end position="617"/>
    </location>
</feature>
<feature type="compositionally biased region" description="Basic and acidic residues" evidence="4">
    <location>
        <begin position="123"/>
        <end position="134"/>
    </location>
</feature>
<dbReference type="Gene3D" id="3.60.10.10">
    <property type="entry name" value="Endonuclease/exonuclease/phosphatase"/>
    <property type="match status" value="1"/>
</dbReference>
<keyword evidence="2" id="KW-0597">Phosphoprotein</keyword>
<feature type="region of interest" description="Disordered" evidence="4">
    <location>
        <begin position="73"/>
        <end position="136"/>
    </location>
</feature>
<feature type="region of interest" description="Disordered" evidence="4">
    <location>
        <begin position="597"/>
        <end position="622"/>
    </location>
</feature>
<comment type="caution">
    <text evidence="6">The sequence shown here is derived from an EMBL/GenBank/DDBJ whole genome shotgun (WGS) entry which is preliminary data.</text>
</comment>
<accession>A0AAV7MND6</accession>
<feature type="domain" description="Endonuclease/exonuclease/phosphatase" evidence="5">
    <location>
        <begin position="298"/>
        <end position="667"/>
    </location>
</feature>
<dbReference type="PANTHER" id="PTHR12121:SF28">
    <property type="entry name" value="PROTEIN ANGEL HOMOLOG 1"/>
    <property type="match status" value="1"/>
</dbReference>
<dbReference type="PANTHER" id="PTHR12121">
    <property type="entry name" value="CARBON CATABOLITE REPRESSOR PROTEIN 4"/>
    <property type="match status" value="1"/>
</dbReference>
<name>A0AAV7MND6_PLEWA</name>
<evidence type="ECO:0000313" key="6">
    <source>
        <dbReference type="EMBL" id="KAJ1104684.1"/>
    </source>
</evidence>
<gene>
    <name evidence="6" type="ORF">NDU88_002093</name>
</gene>
<evidence type="ECO:0000256" key="3">
    <source>
        <dbReference type="ARBA" id="ARBA00070393"/>
    </source>
</evidence>
<dbReference type="EMBL" id="JANPWB010000013">
    <property type="protein sequence ID" value="KAJ1104684.1"/>
    <property type="molecule type" value="Genomic_DNA"/>
</dbReference>
<keyword evidence="7" id="KW-1185">Reference proteome</keyword>
<dbReference type="InterPro" id="IPR036691">
    <property type="entry name" value="Endo/exonu/phosph_ase_sf"/>
</dbReference>
<sequence>MKARSSAAGCYGDAFFRFRRALYREGKVVVVIVGPEARGAKFAARALRMIGSILFYILLPVTRALRGWSQGTSTVSEQNAGPEKDLSCGDEGGSVMSGSRVLSPPSLRDEQRSLPQQYIGEGDGSREPDSKDFEASVCGRTATGTSWPQGQILHSCQALGLAEVEEPVILRNGPVGALLPAPLADADSANGLLEPEKDRTMLRPLAAPGVLDYPAQFSPLSGHSWQEDSAVLEWSLATTANLEDTSTCPNWNLHGLEQSLPEPIPYHEILWRDWEYFSLLTPCDLNPVGVTQFEFTVMSYNILAQDLVQQSPELYLHCHPDILSWDYRYQNILQELQHWDPDILCLQEVQENHYYDQLQPVLESMGFVCFYKRRTGRKTDGCATCYKQDRFSLLCASPVEFFRPGIDLLNRDNVALVLLLQPLAPGQTGDSGPKGSIATASSVCVANTHLLYNPRRGDIKLAQLALLLAEIDKLARTEHGSYCPVILCGDMNSIPNSPLYTFIQNGKLCYQGMPAWKVSGQENCSHQPFQQKLPCPLWPSILGITESCQYVSQFKATNTDRLKYGRDFLLQFQFCEAACQRPPDLLRLDGVTDAKPVPPEDWSQRVTKVNTPDSEGSSLRAPGTIQHGLSLTSVYNHFLPAKGRAEVTTMPMGFGATVDYIFFSAEPFHDVIQGGRRPYRNGALRLIGRLSLLSEEDLWAAVGLPNPFCSSDHLCLLARFGMDQATP</sequence>
<dbReference type="FunFam" id="3.60.10.10:FF:000025">
    <property type="entry name" value="Angel homolog 1 (Drosophila)"/>
    <property type="match status" value="1"/>
</dbReference>
<dbReference type="InterPro" id="IPR050410">
    <property type="entry name" value="CCR4/nocturin_mRNA_transcr"/>
</dbReference>
<comment type="similarity">
    <text evidence="1">Belongs to the CCR4/nocturin family.</text>
</comment>
<dbReference type="InterPro" id="IPR005135">
    <property type="entry name" value="Endo/exonuclease/phosphatase"/>
</dbReference>
<protein>
    <recommendedName>
        <fullName evidence="3">Protein angel homolog 1</fullName>
    </recommendedName>
</protein>
<dbReference type="AlphaFoldDB" id="A0AAV7MND6"/>
<reference evidence="6" key="1">
    <citation type="journal article" date="2022" name="bioRxiv">
        <title>Sequencing and chromosome-scale assembly of the giantPleurodeles waltlgenome.</title>
        <authorList>
            <person name="Brown T."/>
            <person name="Elewa A."/>
            <person name="Iarovenko S."/>
            <person name="Subramanian E."/>
            <person name="Araus A.J."/>
            <person name="Petzold A."/>
            <person name="Susuki M."/>
            <person name="Suzuki K.-i.T."/>
            <person name="Hayashi T."/>
            <person name="Toyoda A."/>
            <person name="Oliveira C."/>
            <person name="Osipova E."/>
            <person name="Leigh N.D."/>
            <person name="Simon A."/>
            <person name="Yun M.H."/>
        </authorList>
    </citation>
    <scope>NUCLEOTIDE SEQUENCE</scope>
    <source>
        <strain evidence="6">20211129_DDA</strain>
        <tissue evidence="6">Liver</tissue>
    </source>
</reference>
<evidence type="ECO:0000256" key="2">
    <source>
        <dbReference type="ARBA" id="ARBA00022553"/>
    </source>
</evidence>
<dbReference type="Proteomes" id="UP001066276">
    <property type="component" value="Chromosome 9"/>
</dbReference>
<evidence type="ECO:0000313" key="7">
    <source>
        <dbReference type="Proteomes" id="UP001066276"/>
    </source>
</evidence>
<dbReference type="GO" id="GO:0000175">
    <property type="term" value="F:3'-5'-RNA exonuclease activity"/>
    <property type="evidence" value="ECO:0007669"/>
    <property type="project" value="TreeGrafter"/>
</dbReference>
<evidence type="ECO:0000256" key="4">
    <source>
        <dbReference type="SAM" id="MobiDB-lite"/>
    </source>
</evidence>
<dbReference type="Pfam" id="PF03372">
    <property type="entry name" value="Exo_endo_phos"/>
    <property type="match status" value="1"/>
</dbReference>
<proteinExistence type="inferred from homology"/>
<organism evidence="6 7">
    <name type="scientific">Pleurodeles waltl</name>
    <name type="common">Iberian ribbed newt</name>
    <dbReference type="NCBI Taxonomy" id="8319"/>
    <lineage>
        <taxon>Eukaryota</taxon>
        <taxon>Metazoa</taxon>
        <taxon>Chordata</taxon>
        <taxon>Craniata</taxon>
        <taxon>Vertebrata</taxon>
        <taxon>Euteleostomi</taxon>
        <taxon>Amphibia</taxon>
        <taxon>Batrachia</taxon>
        <taxon>Caudata</taxon>
        <taxon>Salamandroidea</taxon>
        <taxon>Salamandridae</taxon>
        <taxon>Pleurodelinae</taxon>
        <taxon>Pleurodeles</taxon>
    </lineage>
</organism>
<evidence type="ECO:0000259" key="5">
    <source>
        <dbReference type="Pfam" id="PF03372"/>
    </source>
</evidence>
<evidence type="ECO:0000256" key="1">
    <source>
        <dbReference type="ARBA" id="ARBA00010774"/>
    </source>
</evidence>
<dbReference type="SUPFAM" id="SSF56219">
    <property type="entry name" value="DNase I-like"/>
    <property type="match status" value="1"/>
</dbReference>